<organism evidence="1">
    <name type="scientific">Lygus hesperus</name>
    <name type="common">Western plant bug</name>
    <dbReference type="NCBI Taxonomy" id="30085"/>
    <lineage>
        <taxon>Eukaryota</taxon>
        <taxon>Metazoa</taxon>
        <taxon>Ecdysozoa</taxon>
        <taxon>Arthropoda</taxon>
        <taxon>Hexapoda</taxon>
        <taxon>Insecta</taxon>
        <taxon>Pterygota</taxon>
        <taxon>Neoptera</taxon>
        <taxon>Paraneoptera</taxon>
        <taxon>Hemiptera</taxon>
        <taxon>Heteroptera</taxon>
        <taxon>Panheteroptera</taxon>
        <taxon>Cimicomorpha</taxon>
        <taxon>Miridae</taxon>
        <taxon>Mirini</taxon>
        <taxon>Lygus</taxon>
    </lineage>
</organism>
<dbReference type="EMBL" id="GBHO01039955">
    <property type="protein sequence ID" value="JAG03649.1"/>
    <property type="molecule type" value="Transcribed_RNA"/>
</dbReference>
<protein>
    <submittedName>
        <fullName evidence="1">Endoglucanase 9</fullName>
    </submittedName>
</protein>
<proteinExistence type="predicted"/>
<accession>A0A0A9W7B1</accession>
<sequence>MLTVELLTIHRKLWNPETCRMYGELQSCIDSVLQPNSIRNSSVGYFTLNTVLLRDLLSTTGGADSPAHTVPYEHAAWLFPDNVVLPQPHTVQQALLLLSCCLHTLDRVIVSSEQYAASIGLELDWGEDASAPGVDAATMGRRGRPRKPHHPHQQFLQEFGDWVVEDGYYI</sequence>
<reference evidence="1" key="1">
    <citation type="journal article" date="2014" name="PLoS ONE">
        <title>Transcriptome-Based Identification of ABC Transporters in the Western Tarnished Plant Bug Lygus hesperus.</title>
        <authorList>
            <person name="Hull J.J."/>
            <person name="Chaney K."/>
            <person name="Geib S.M."/>
            <person name="Fabrick J.A."/>
            <person name="Brent C.S."/>
            <person name="Walsh D."/>
            <person name="Lavine L.C."/>
        </authorList>
    </citation>
    <scope>NUCLEOTIDE SEQUENCE</scope>
</reference>
<name>A0A0A9W7B1_LYGHE</name>
<gene>
    <name evidence="1" type="primary">GLU1_1</name>
    <name evidence="1" type="ORF">CM83_5441</name>
</gene>
<dbReference type="AlphaFoldDB" id="A0A0A9W7B1"/>
<reference evidence="1" key="2">
    <citation type="submission" date="2014-07" db="EMBL/GenBank/DDBJ databases">
        <authorList>
            <person name="Hull J."/>
        </authorList>
    </citation>
    <scope>NUCLEOTIDE SEQUENCE</scope>
</reference>
<evidence type="ECO:0000313" key="1">
    <source>
        <dbReference type="EMBL" id="JAG03649.1"/>
    </source>
</evidence>